<evidence type="ECO:0000313" key="1">
    <source>
        <dbReference type="EMBL" id="ABD70755.1"/>
    </source>
</evidence>
<protein>
    <submittedName>
        <fullName evidence="1">Uncharacterized protein</fullName>
    </submittedName>
</protein>
<gene>
    <name evidence="1" type="ordered locus">Rfer_3045</name>
</gene>
<evidence type="ECO:0000313" key="2">
    <source>
        <dbReference type="Proteomes" id="UP000008332"/>
    </source>
</evidence>
<dbReference type="Proteomes" id="UP000008332">
    <property type="component" value="Chromosome"/>
</dbReference>
<organism evidence="1 2">
    <name type="scientific">Albidiferax ferrireducens (strain ATCC BAA-621 / DSM 15236 / T118)</name>
    <name type="common">Rhodoferax ferrireducens</name>
    <dbReference type="NCBI Taxonomy" id="338969"/>
    <lineage>
        <taxon>Bacteria</taxon>
        <taxon>Pseudomonadati</taxon>
        <taxon>Pseudomonadota</taxon>
        <taxon>Betaproteobacteria</taxon>
        <taxon>Burkholderiales</taxon>
        <taxon>Comamonadaceae</taxon>
        <taxon>Rhodoferax</taxon>
    </lineage>
</organism>
<accession>Q21TZ8</accession>
<dbReference type="STRING" id="338969.Rfer_3045"/>
<dbReference type="eggNOG" id="ENOG503383V">
    <property type="taxonomic scope" value="Bacteria"/>
</dbReference>
<name>Q21TZ8_ALBFT</name>
<dbReference type="KEGG" id="rfr:Rfer_3045"/>
<dbReference type="EMBL" id="CP000267">
    <property type="protein sequence ID" value="ABD70755.1"/>
    <property type="molecule type" value="Genomic_DNA"/>
</dbReference>
<dbReference type="RefSeq" id="WP_011465321.1">
    <property type="nucleotide sequence ID" value="NC_007908.1"/>
</dbReference>
<dbReference type="HOGENOM" id="CLU_105444_2_0_4"/>
<sequence>MNCILFLDFDGVTHPDPCRKGAFFCQLPLIEDVLRENKHVDVVISSSWRYDHRLPELQAYFSSDIRTLVIDVTPSVARTDDEGWIPPHLLQHHREWECRKWIRQHCPLDTPWLAIDDVSEWFLPGCADLLITRSECGFQPEQASKLREMLKVRLKS</sequence>
<reference evidence="2" key="1">
    <citation type="submission" date="2006-02" db="EMBL/GenBank/DDBJ databases">
        <title>Complete sequence of chromosome of Rhodoferax ferrireducens DSM 15236.</title>
        <authorList>
            <person name="Copeland A."/>
            <person name="Lucas S."/>
            <person name="Lapidus A."/>
            <person name="Barry K."/>
            <person name="Detter J.C."/>
            <person name="Glavina del Rio T."/>
            <person name="Hammon N."/>
            <person name="Israni S."/>
            <person name="Pitluck S."/>
            <person name="Brettin T."/>
            <person name="Bruce D."/>
            <person name="Han C."/>
            <person name="Tapia R."/>
            <person name="Gilna P."/>
            <person name="Kiss H."/>
            <person name="Schmutz J."/>
            <person name="Larimer F."/>
            <person name="Land M."/>
            <person name="Kyrpides N."/>
            <person name="Ivanova N."/>
            <person name="Richardson P."/>
        </authorList>
    </citation>
    <scope>NUCLEOTIDE SEQUENCE [LARGE SCALE GENOMIC DNA]</scope>
    <source>
        <strain evidence="2">ATCC BAA-621 / DSM 15236 / T118</strain>
    </source>
</reference>
<proteinExistence type="predicted"/>
<dbReference type="AlphaFoldDB" id="Q21TZ8"/>
<keyword evidence="2" id="KW-1185">Reference proteome</keyword>
<dbReference type="Pfam" id="PF18143">
    <property type="entry name" value="HAD_SAK_2"/>
    <property type="match status" value="1"/>
</dbReference>